<proteinExistence type="predicted"/>
<dbReference type="SMART" id="SM00849">
    <property type="entry name" value="Lactamase_B"/>
    <property type="match status" value="1"/>
</dbReference>
<evidence type="ECO:0000256" key="5">
    <source>
        <dbReference type="ARBA" id="ARBA00023136"/>
    </source>
</evidence>
<dbReference type="NCBIfam" id="TIGR00361">
    <property type="entry name" value="ComEC_Rec2"/>
    <property type="match status" value="1"/>
</dbReference>
<dbReference type="PANTHER" id="PTHR30619:SF1">
    <property type="entry name" value="RECOMBINATION PROTEIN 2"/>
    <property type="match status" value="1"/>
</dbReference>
<dbReference type="PANTHER" id="PTHR30619">
    <property type="entry name" value="DNA INTERNALIZATION/COMPETENCE PROTEIN COMEC/REC2"/>
    <property type="match status" value="1"/>
</dbReference>
<comment type="subcellular location">
    <subcellularLocation>
        <location evidence="1">Cell membrane</location>
        <topology evidence="1">Multi-pass membrane protein</topology>
    </subcellularLocation>
</comment>
<feature type="transmembrane region" description="Helical" evidence="6">
    <location>
        <begin position="500"/>
        <end position="517"/>
    </location>
</feature>
<feature type="domain" description="Metallo-beta-lactamase" evidence="7">
    <location>
        <begin position="558"/>
        <end position="762"/>
    </location>
</feature>
<dbReference type="InterPro" id="IPR025405">
    <property type="entry name" value="DUF4131"/>
</dbReference>
<dbReference type="InterPro" id="IPR001279">
    <property type="entry name" value="Metallo-B-lactamas"/>
</dbReference>
<sequence length="832" mass="93735">MREKPLFAFALALLSGLIFGEAFLFFPITLSCFALMLLLLEAWVFRSRLISLGLLCVWAFGFLLHQFGASPQAHKDLKKYVDQGKMSVIAQIAAPLRHGKKHVSLRMKILSIASDSTFAKFTPVSGVFQLFIWDKNVHFEYGDQLEMRIKLRRAKQYQNPGSFLYADYHKRIGWQATASLSDATLLKKIGEGGNPLLKKIYGWREDIRKKILRAVDTRTAAILLAMIIGESGGLDDEMRENFIAAGIAHLLAVSGTHLAFIALFVFFCTKNLILYLPETLLLKCTSTKIPSQWAALFTAIAISLYALLAGGRIGTLRALCMALVYLFSIWLGRSRNPLNSLALAALLILLVQPPALFEISFQLSFLAVLSIILFMAWWKNAKPETTEIEPFQFRFQNILKKCIKTLQFLFLSSFSAAIGTAPLTLYYFHQLAWVGLFSNIVLIPIVGWILLPFSLISALASFFMTGFPLPEWHTKLWHIFNQIVEGFAALPGAGTHFAAPPLWLISLFYVSFFFLLITQKSRKILFTSLGIFFTIFVVFGSLRFPPENLRITFLDVGQGDAALVEFPNGKTLLVDGGDRRAGKYALAPYLWQHRIKKIDLLIVTHPQFDHIGGLPFILQKFKVDTVLSTGENPTSEIEIDFQEMLDKTGVKHHILEENSPALKISNCQLFFLPAFQEGMPRRKDLNNRSIVFKLQCPQKKGEPVSILFTGDIEAEREQQLLAMGSDLRSTVLKVPHHGSRSSSQKAFISAVAPKIAVFSLGQKNRYRHPHAKILDRYEASNIQLLRTDQAGAVFIETGSEIKISTFVAQQGKKILWNKTIFAQEWENIQKIF</sequence>
<protein>
    <submittedName>
        <fullName evidence="8">DNA internalization-related competence protein ComEC/Rec2</fullName>
    </submittedName>
</protein>
<dbReference type="InterPro" id="IPR035681">
    <property type="entry name" value="ComA-like_MBL"/>
</dbReference>
<evidence type="ECO:0000313" key="8">
    <source>
        <dbReference type="EMBL" id="VAX32719.1"/>
    </source>
</evidence>
<feature type="transmembrane region" description="Helical" evidence="6">
    <location>
        <begin position="289"/>
        <end position="308"/>
    </location>
</feature>
<dbReference type="InterPro" id="IPR004797">
    <property type="entry name" value="Competence_ComEC/Rec2"/>
</dbReference>
<dbReference type="Gene3D" id="3.60.15.10">
    <property type="entry name" value="Ribonuclease Z/Hydroxyacylglutathione hydrolase-like"/>
    <property type="match status" value="1"/>
</dbReference>
<evidence type="ECO:0000256" key="6">
    <source>
        <dbReference type="SAM" id="Phobius"/>
    </source>
</evidence>
<keyword evidence="2" id="KW-1003">Cell membrane</keyword>
<keyword evidence="5 6" id="KW-0472">Membrane</keyword>
<gene>
    <name evidence="8" type="ORF">MNBD_NITROSPIRAE01-515</name>
</gene>
<dbReference type="GO" id="GO:0005886">
    <property type="term" value="C:plasma membrane"/>
    <property type="evidence" value="ECO:0007669"/>
    <property type="project" value="UniProtKB-SubCell"/>
</dbReference>
<accession>A0A3B1CRT5</accession>
<keyword evidence="3 6" id="KW-0812">Transmembrane</keyword>
<dbReference type="GO" id="GO:0030420">
    <property type="term" value="P:establishment of competence for transformation"/>
    <property type="evidence" value="ECO:0007669"/>
    <property type="project" value="InterPro"/>
</dbReference>
<dbReference type="EMBL" id="UOGF01000095">
    <property type="protein sequence ID" value="VAX32719.1"/>
    <property type="molecule type" value="Genomic_DNA"/>
</dbReference>
<reference evidence="8" key="1">
    <citation type="submission" date="2018-06" db="EMBL/GenBank/DDBJ databases">
        <authorList>
            <person name="Zhirakovskaya E."/>
        </authorList>
    </citation>
    <scope>NUCLEOTIDE SEQUENCE</scope>
</reference>
<evidence type="ECO:0000256" key="4">
    <source>
        <dbReference type="ARBA" id="ARBA00022989"/>
    </source>
</evidence>
<name>A0A3B1CRT5_9ZZZZ</name>
<evidence type="ECO:0000256" key="3">
    <source>
        <dbReference type="ARBA" id="ARBA00022692"/>
    </source>
</evidence>
<organism evidence="8">
    <name type="scientific">hydrothermal vent metagenome</name>
    <dbReference type="NCBI Taxonomy" id="652676"/>
    <lineage>
        <taxon>unclassified sequences</taxon>
        <taxon>metagenomes</taxon>
        <taxon>ecological metagenomes</taxon>
    </lineage>
</organism>
<evidence type="ECO:0000256" key="2">
    <source>
        <dbReference type="ARBA" id="ARBA00022475"/>
    </source>
</evidence>
<dbReference type="CDD" id="cd07731">
    <property type="entry name" value="ComA-like_MBL-fold"/>
    <property type="match status" value="1"/>
</dbReference>
<keyword evidence="4 6" id="KW-1133">Transmembrane helix</keyword>
<feature type="transmembrane region" description="Helical" evidence="6">
    <location>
        <begin position="361"/>
        <end position="378"/>
    </location>
</feature>
<dbReference type="SUPFAM" id="SSF56281">
    <property type="entry name" value="Metallo-hydrolase/oxidoreductase"/>
    <property type="match status" value="1"/>
</dbReference>
<feature type="transmembrane region" description="Helical" evidence="6">
    <location>
        <begin position="408"/>
        <end position="428"/>
    </location>
</feature>
<feature type="transmembrane region" description="Helical" evidence="6">
    <location>
        <begin position="440"/>
        <end position="464"/>
    </location>
</feature>
<dbReference type="AlphaFoldDB" id="A0A3B1CRT5"/>
<dbReference type="InterPro" id="IPR004477">
    <property type="entry name" value="ComEC_N"/>
</dbReference>
<feature type="transmembrane region" description="Helical" evidence="6">
    <location>
        <begin position="524"/>
        <end position="544"/>
    </location>
</feature>
<dbReference type="InterPro" id="IPR036866">
    <property type="entry name" value="RibonucZ/Hydroxyglut_hydro"/>
</dbReference>
<dbReference type="NCBIfam" id="TIGR00360">
    <property type="entry name" value="ComEC_N-term"/>
    <property type="match status" value="1"/>
</dbReference>
<feature type="transmembrane region" description="Helical" evidence="6">
    <location>
        <begin position="7"/>
        <end position="37"/>
    </location>
</feature>
<evidence type="ECO:0000256" key="1">
    <source>
        <dbReference type="ARBA" id="ARBA00004651"/>
    </source>
</evidence>
<feature type="transmembrane region" description="Helical" evidence="6">
    <location>
        <begin position="49"/>
        <end position="69"/>
    </location>
</feature>
<feature type="transmembrane region" description="Helical" evidence="6">
    <location>
        <begin position="241"/>
        <end position="268"/>
    </location>
</feature>
<dbReference type="Pfam" id="PF00753">
    <property type="entry name" value="Lactamase_B"/>
    <property type="match status" value="1"/>
</dbReference>
<dbReference type="Pfam" id="PF03772">
    <property type="entry name" value="Competence"/>
    <property type="match status" value="1"/>
</dbReference>
<dbReference type="PROSITE" id="PS51257">
    <property type="entry name" value="PROKAR_LIPOPROTEIN"/>
    <property type="match status" value="1"/>
</dbReference>
<evidence type="ECO:0000259" key="7">
    <source>
        <dbReference type="SMART" id="SM00849"/>
    </source>
</evidence>
<dbReference type="InterPro" id="IPR052159">
    <property type="entry name" value="Competence_DNA_uptake"/>
</dbReference>
<dbReference type="Pfam" id="PF13567">
    <property type="entry name" value="DUF4131"/>
    <property type="match status" value="1"/>
</dbReference>